<accession>A0A0P7YN45</accession>
<feature type="domain" description="PilZ" evidence="1">
    <location>
        <begin position="3"/>
        <end position="74"/>
    </location>
</feature>
<evidence type="ECO:0000259" key="1">
    <source>
        <dbReference type="Pfam" id="PF07238"/>
    </source>
</evidence>
<evidence type="ECO:0000313" key="3">
    <source>
        <dbReference type="EMBL" id="KPP91802.1"/>
    </source>
</evidence>
<dbReference type="OrthoDB" id="7472137at2"/>
<proteinExistence type="predicted"/>
<protein>
    <submittedName>
        <fullName evidence="3">PilZ domain</fullName>
    </submittedName>
</protein>
<name>A0A0P7YN45_9RHOB</name>
<sequence>MVRKVARIRSRALVGVLRNGERESAYLRDYSTEGVCLEGLRSVMAGDVLRLHCKGAFISAEVRWVREGRAGLCYLPSCPPGEKTRFLAAVSRGQKPASAARIYGFSELA</sequence>
<reference evidence="2 5" key="2">
    <citation type="submission" date="2016-01" db="EMBL/GenBank/DDBJ databases">
        <authorList>
            <person name="Varghese N."/>
        </authorList>
    </citation>
    <scope>NUCLEOTIDE SEQUENCE [LARGE SCALE GENOMIC DNA]</scope>
    <source>
        <strain evidence="2 5">HL-91</strain>
    </source>
</reference>
<organism evidence="3 4">
    <name type="scientific">Roseibaca calidilacus</name>
    <dbReference type="NCBI Taxonomy" id="1666912"/>
    <lineage>
        <taxon>Bacteria</taxon>
        <taxon>Pseudomonadati</taxon>
        <taxon>Pseudomonadota</taxon>
        <taxon>Alphaproteobacteria</taxon>
        <taxon>Rhodobacterales</taxon>
        <taxon>Paracoccaceae</taxon>
        <taxon>Roseinatronobacter</taxon>
    </lineage>
</organism>
<dbReference type="EMBL" id="LJSG01000013">
    <property type="protein sequence ID" value="KPP91802.1"/>
    <property type="molecule type" value="Genomic_DNA"/>
</dbReference>
<dbReference type="AlphaFoldDB" id="A0A0P7YN45"/>
<evidence type="ECO:0000313" key="4">
    <source>
        <dbReference type="Proteomes" id="UP000050413"/>
    </source>
</evidence>
<evidence type="ECO:0000313" key="2">
    <source>
        <dbReference type="EMBL" id="CUX82492.1"/>
    </source>
</evidence>
<dbReference type="Proteomes" id="UP000050413">
    <property type="component" value="Unassembled WGS sequence"/>
</dbReference>
<dbReference type="Pfam" id="PF07238">
    <property type="entry name" value="PilZ"/>
    <property type="match status" value="1"/>
</dbReference>
<keyword evidence="5" id="KW-1185">Reference proteome</keyword>
<reference evidence="3 4" key="1">
    <citation type="submission" date="2015-09" db="EMBL/GenBank/DDBJ databases">
        <title>Identification and resolution of microdiversity through metagenomic sequencing of parallel consortia.</title>
        <authorList>
            <person name="Nelson W.C."/>
            <person name="Romine M.F."/>
            <person name="Lindemann S.R."/>
        </authorList>
    </citation>
    <scope>NUCLEOTIDE SEQUENCE [LARGE SCALE GENOMIC DNA]</scope>
    <source>
        <strain evidence="3">HL-91</strain>
    </source>
</reference>
<gene>
    <name evidence="2" type="ORF">Ga0058931_2408</name>
    <name evidence="3" type="ORF">HLUCCA05_01415</name>
</gene>
<comment type="caution">
    <text evidence="3">The sequence shown here is derived from an EMBL/GenBank/DDBJ whole genome shotgun (WGS) entry which is preliminary data.</text>
</comment>
<dbReference type="RefSeq" id="WP_072246533.1">
    <property type="nucleotide sequence ID" value="NZ_FBYC01000004.1"/>
</dbReference>
<evidence type="ECO:0000313" key="5">
    <source>
        <dbReference type="Proteomes" id="UP000182045"/>
    </source>
</evidence>
<dbReference type="InterPro" id="IPR009875">
    <property type="entry name" value="PilZ_domain"/>
</dbReference>
<dbReference type="EMBL" id="FBYC01000004">
    <property type="protein sequence ID" value="CUX82492.1"/>
    <property type="molecule type" value="Genomic_DNA"/>
</dbReference>
<dbReference type="GO" id="GO:0035438">
    <property type="term" value="F:cyclic-di-GMP binding"/>
    <property type="evidence" value="ECO:0007669"/>
    <property type="project" value="InterPro"/>
</dbReference>
<dbReference type="Proteomes" id="UP000182045">
    <property type="component" value="Unassembled WGS sequence"/>
</dbReference>